<accession>A0A6P5FX80</accession>
<evidence type="ECO:0000256" key="1">
    <source>
        <dbReference type="SAM" id="MobiDB-lite"/>
    </source>
</evidence>
<reference evidence="2" key="1">
    <citation type="journal article" date="2015" name="Nat. Genet.">
        <title>The pineapple genome and the evolution of CAM photosynthesis.</title>
        <authorList>
            <person name="Ming R."/>
            <person name="VanBuren R."/>
            <person name="Wai C.M."/>
            <person name="Tang H."/>
            <person name="Schatz M.C."/>
            <person name="Bowers J.E."/>
            <person name="Lyons E."/>
            <person name="Wang M.L."/>
            <person name="Chen J."/>
            <person name="Biggers E."/>
            <person name="Zhang J."/>
            <person name="Huang L."/>
            <person name="Zhang L."/>
            <person name="Miao W."/>
            <person name="Zhang J."/>
            <person name="Ye Z."/>
            <person name="Miao C."/>
            <person name="Lin Z."/>
            <person name="Wang H."/>
            <person name="Zhou H."/>
            <person name="Yim W.C."/>
            <person name="Priest H.D."/>
            <person name="Zheng C."/>
            <person name="Woodhouse M."/>
            <person name="Edger P.P."/>
            <person name="Guyot R."/>
            <person name="Guo H.B."/>
            <person name="Guo H."/>
            <person name="Zheng G."/>
            <person name="Singh R."/>
            <person name="Sharma A."/>
            <person name="Min X."/>
            <person name="Zheng Y."/>
            <person name="Lee H."/>
            <person name="Gurtowski J."/>
            <person name="Sedlazeck F.J."/>
            <person name="Harkess A."/>
            <person name="McKain M.R."/>
            <person name="Liao Z."/>
            <person name="Fang J."/>
            <person name="Liu J."/>
            <person name="Zhang X."/>
            <person name="Zhang Q."/>
            <person name="Hu W."/>
            <person name="Qin Y."/>
            <person name="Wang K."/>
            <person name="Chen L.Y."/>
            <person name="Shirley N."/>
            <person name="Lin Y.R."/>
            <person name="Liu L.Y."/>
            <person name="Hernandez A.G."/>
            <person name="Wright C.L."/>
            <person name="Bulone V."/>
            <person name="Tuskan G.A."/>
            <person name="Heath K."/>
            <person name="Zee F."/>
            <person name="Moore P.H."/>
            <person name="Sunkar R."/>
            <person name="Leebens-Mack J.H."/>
            <person name="Mockler T."/>
            <person name="Bennetzen J.L."/>
            <person name="Freeling M."/>
            <person name="Sankoff D."/>
            <person name="Paterson A.H."/>
            <person name="Zhu X."/>
            <person name="Yang X."/>
            <person name="Smith J.A."/>
            <person name="Cushman J.C."/>
            <person name="Paull R.E."/>
            <person name="Yu Q."/>
        </authorList>
    </citation>
    <scope>NUCLEOTIDE SEQUENCE [LARGE SCALE GENOMIC DNA]</scope>
    <source>
        <strain evidence="2">cv. F153</strain>
    </source>
</reference>
<evidence type="ECO:0000313" key="3">
    <source>
        <dbReference type="RefSeq" id="XP_020100262.1"/>
    </source>
</evidence>
<name>A0A6P5FX80_ANACO</name>
<evidence type="ECO:0000313" key="2">
    <source>
        <dbReference type="Proteomes" id="UP000515123"/>
    </source>
</evidence>
<protein>
    <submittedName>
        <fullName evidence="3">Uncharacterized protein LOC109718427</fullName>
    </submittedName>
</protein>
<feature type="region of interest" description="Disordered" evidence="1">
    <location>
        <begin position="332"/>
        <end position="352"/>
    </location>
</feature>
<organism evidence="2 3">
    <name type="scientific">Ananas comosus</name>
    <name type="common">Pineapple</name>
    <name type="synonym">Ananas ananas</name>
    <dbReference type="NCBI Taxonomy" id="4615"/>
    <lineage>
        <taxon>Eukaryota</taxon>
        <taxon>Viridiplantae</taxon>
        <taxon>Streptophyta</taxon>
        <taxon>Embryophyta</taxon>
        <taxon>Tracheophyta</taxon>
        <taxon>Spermatophyta</taxon>
        <taxon>Magnoliopsida</taxon>
        <taxon>Liliopsida</taxon>
        <taxon>Poales</taxon>
        <taxon>Bromeliaceae</taxon>
        <taxon>Bromelioideae</taxon>
        <taxon>Ananas</taxon>
    </lineage>
</organism>
<dbReference type="Proteomes" id="UP000515123">
    <property type="component" value="Linkage group 12"/>
</dbReference>
<reference evidence="3" key="2">
    <citation type="submission" date="2025-08" db="UniProtKB">
        <authorList>
            <consortium name="RefSeq"/>
        </authorList>
    </citation>
    <scope>IDENTIFICATION</scope>
    <source>
        <tissue evidence="3">Leaf</tissue>
    </source>
</reference>
<sequence length="421" mass="48670">MDSSSDDEPEFDYKKLKMTNILLNDQFACDIEELKDGREMNHQKSPVNYKQETPLLRFFSWNEARLGFKNSFKKINISGGVPLLNKACSELGGDDIDVERRCLGYSKRTKVHPEEKAKEIGFEDEDQFEIGKWEKKSVLSRNGEMELSTDTFFASIDQRSEKADGGSACTVLAVIIADWMHRNPNSLPLRCQFDQQIREGSSEWRKLCDDDNYKENFSDRHFDLNTIIEARIRPIIEIVDNSFIGFFRLDDIEYLQAVRSFDSIWNELLHNNEFEERVYITSWNDHFFVLKMEKSAIYLIDTLGERLYEGCNQAYILKFSEASVIYRKKHTSGSRKGESNGETNDVESRGLNEENGSPVEIICEGMACCKEYIKGFLAAIPLRGLQEDIRKGFKEENTMHKRLQIEFHYMAPCTDKSSAGL</sequence>
<dbReference type="PANTHER" id="PTHR31182:SF21">
    <property type="entry name" value="C2 NT-TYPE DOMAIN-CONTAINING PROTEIN"/>
    <property type="match status" value="1"/>
</dbReference>
<keyword evidence="2" id="KW-1185">Reference proteome</keyword>
<dbReference type="AlphaFoldDB" id="A0A6P5FX80"/>
<dbReference type="GeneID" id="109718427"/>
<dbReference type="PANTHER" id="PTHR31182">
    <property type="entry name" value="C2 NT-TYPE DOMAIN-CONTAINING PROTEIN"/>
    <property type="match status" value="1"/>
</dbReference>
<gene>
    <name evidence="3" type="primary">LOC109718427</name>
</gene>
<proteinExistence type="predicted"/>
<dbReference type="OrthoDB" id="615949at2759"/>
<dbReference type="RefSeq" id="XP_020100262.1">
    <property type="nucleotide sequence ID" value="XM_020244673.1"/>
</dbReference>